<keyword evidence="3" id="KW-1185">Reference proteome</keyword>
<accession>A0A1C3CUQ5</accession>
<name>A0A1C3CUQ5_9GAMM</name>
<keyword evidence="1" id="KW-0472">Membrane</keyword>
<evidence type="ECO:0000313" key="2">
    <source>
        <dbReference type="EMBL" id="ODA12447.1"/>
    </source>
</evidence>
<keyword evidence="1" id="KW-1133">Transmembrane helix</keyword>
<gene>
    <name evidence="2" type="ORF">BBP83_11200</name>
</gene>
<dbReference type="Proteomes" id="UP000186553">
    <property type="component" value="Unassembled WGS sequence"/>
</dbReference>
<dbReference type="AlphaFoldDB" id="A0A1C3CUQ5"/>
<dbReference type="EMBL" id="MBDL01000011">
    <property type="protein sequence ID" value="ODA12447.1"/>
    <property type="molecule type" value="Genomic_DNA"/>
</dbReference>
<protein>
    <submittedName>
        <fullName evidence="2">Uncharacterized protein</fullName>
    </submittedName>
</protein>
<dbReference type="RefSeq" id="WP_068888955.1">
    <property type="nucleotide sequence ID" value="NZ_CBCRUU010000014.1"/>
</dbReference>
<proteinExistence type="predicted"/>
<evidence type="ECO:0000313" key="3">
    <source>
        <dbReference type="Proteomes" id="UP000186553"/>
    </source>
</evidence>
<evidence type="ECO:0000256" key="1">
    <source>
        <dbReference type="SAM" id="Phobius"/>
    </source>
</evidence>
<reference evidence="2 3" key="1">
    <citation type="submission" date="2016-07" db="EMBL/GenBank/DDBJ databases">
        <title>Acinetobacter sp. ANC 4603.</title>
        <authorList>
            <person name="Radolfova-Krizova L."/>
            <person name="Nemec A."/>
        </authorList>
    </citation>
    <scope>NUCLEOTIDE SEQUENCE [LARGE SCALE GENOMIC DNA]</scope>
    <source>
        <strain evidence="2 3">ANC 4603</strain>
    </source>
</reference>
<sequence>MSHQTIAILIGITVISSLFIFGLYIFDRVTKRIEALILSSSKRTNITVTQHDRKLTDHKIKV</sequence>
<comment type="caution">
    <text evidence="2">The sequence shown here is derived from an EMBL/GenBank/DDBJ whole genome shotgun (WGS) entry which is preliminary data.</text>
</comment>
<organism evidence="2 3">
    <name type="scientific">Acinetobacter celticus</name>
    <dbReference type="NCBI Taxonomy" id="1891224"/>
    <lineage>
        <taxon>Bacteria</taxon>
        <taxon>Pseudomonadati</taxon>
        <taxon>Pseudomonadota</taxon>
        <taxon>Gammaproteobacteria</taxon>
        <taxon>Moraxellales</taxon>
        <taxon>Moraxellaceae</taxon>
        <taxon>Acinetobacter</taxon>
    </lineage>
</organism>
<keyword evidence="1" id="KW-0812">Transmembrane</keyword>
<feature type="transmembrane region" description="Helical" evidence="1">
    <location>
        <begin position="6"/>
        <end position="26"/>
    </location>
</feature>